<protein>
    <submittedName>
        <fullName evidence="7">Nitrite reductase/ring-hydroxylating ferredoxin subunit</fullName>
    </submittedName>
    <submittedName>
        <fullName evidence="8">Rieske 2Fe-2S domain-containing protein</fullName>
    </submittedName>
</protein>
<keyword evidence="3" id="KW-0408">Iron</keyword>
<dbReference type="Pfam" id="PF00355">
    <property type="entry name" value="Rieske"/>
    <property type="match status" value="1"/>
</dbReference>
<dbReference type="PANTHER" id="PTHR21496:SF0">
    <property type="entry name" value="RIESKE DOMAIN-CONTAINING PROTEIN"/>
    <property type="match status" value="1"/>
</dbReference>
<dbReference type="PANTHER" id="PTHR21496">
    <property type="entry name" value="FERREDOXIN-RELATED"/>
    <property type="match status" value="1"/>
</dbReference>
<evidence type="ECO:0000256" key="4">
    <source>
        <dbReference type="ARBA" id="ARBA00023014"/>
    </source>
</evidence>
<dbReference type="EMBL" id="JACHFY010000009">
    <property type="protein sequence ID" value="MBB5254029.1"/>
    <property type="molecule type" value="Genomic_DNA"/>
</dbReference>
<evidence type="ECO:0000313" key="9">
    <source>
        <dbReference type="Proteomes" id="UP000427373"/>
    </source>
</evidence>
<evidence type="ECO:0000256" key="1">
    <source>
        <dbReference type="ARBA" id="ARBA00022714"/>
    </source>
</evidence>
<comment type="cofactor">
    <cofactor evidence="5">
        <name>[2Fe-2S] cluster</name>
        <dbReference type="ChEBI" id="CHEBI:190135"/>
    </cofactor>
</comment>
<dbReference type="RefSeq" id="WP_010980363.1">
    <property type="nucleotide sequence ID" value="NZ_AP031374.1"/>
</dbReference>
<dbReference type="AlphaFoldDB" id="A0A650CJF8"/>
<sequence>MRLKKSDFKVGEKKKIIINGKDILIIYLGGNNFYALDSRCPHLGCDLSKVGVVIREELICQCHFTHFSLKDGRAIKGATKNPIKLYPVKIEGDEIEIEVK</sequence>
<dbReference type="GeneID" id="1460361"/>
<dbReference type="Gene3D" id="2.102.10.10">
    <property type="entry name" value="Rieske [2Fe-2S] iron-sulphur domain"/>
    <property type="match status" value="1"/>
</dbReference>
<dbReference type="PROSITE" id="PS51296">
    <property type="entry name" value="RIESKE"/>
    <property type="match status" value="1"/>
</dbReference>
<evidence type="ECO:0000259" key="6">
    <source>
        <dbReference type="PROSITE" id="PS51296"/>
    </source>
</evidence>
<keyword evidence="2" id="KW-0479">Metal-binding</keyword>
<evidence type="ECO:0000256" key="3">
    <source>
        <dbReference type="ARBA" id="ARBA00023004"/>
    </source>
</evidence>
<dbReference type="InterPro" id="IPR036922">
    <property type="entry name" value="Rieske_2Fe-2S_sf"/>
</dbReference>
<evidence type="ECO:0000256" key="2">
    <source>
        <dbReference type="ARBA" id="ARBA00022723"/>
    </source>
</evidence>
<dbReference type="Proteomes" id="UP000582213">
    <property type="component" value="Unassembled WGS sequence"/>
</dbReference>
<dbReference type="GO" id="GO:0046872">
    <property type="term" value="F:metal ion binding"/>
    <property type="evidence" value="ECO:0007669"/>
    <property type="project" value="UniProtKB-KW"/>
</dbReference>
<reference evidence="8 9" key="1">
    <citation type="submission" date="2019-10" db="EMBL/GenBank/DDBJ databases">
        <title>Genome Sequences from Six Type Strain Members of the Archaeal Family Sulfolobaceae: Acidianus ambivalens, Acidianus infernus, Metallosphaera prunae, Stygiolobus azoricus, Sulfolobus metallicus, and Sulfurisphaera ohwakuensis.</title>
        <authorList>
            <person name="Counts J.A."/>
            <person name="Kelly R.M."/>
        </authorList>
    </citation>
    <scope>NUCLEOTIDE SEQUENCE [LARGE SCALE GENOMIC DNA]</scope>
    <source>
        <strain evidence="8 9">TA-1</strain>
    </source>
</reference>
<name>A0A650CJF8_SULOH</name>
<dbReference type="InterPro" id="IPR017941">
    <property type="entry name" value="Rieske_2Fe-2S"/>
</dbReference>
<evidence type="ECO:0000313" key="8">
    <source>
        <dbReference type="EMBL" id="QGR17909.1"/>
    </source>
</evidence>
<keyword evidence="9" id="KW-1185">Reference proteome</keyword>
<feature type="domain" description="Rieske" evidence="6">
    <location>
        <begin position="1"/>
        <end position="97"/>
    </location>
</feature>
<dbReference type="KEGG" id="soh:D1869_12525"/>
<keyword evidence="1" id="KW-0001">2Fe-2S</keyword>
<dbReference type="Proteomes" id="UP000427373">
    <property type="component" value="Chromosome"/>
</dbReference>
<dbReference type="CDD" id="cd03467">
    <property type="entry name" value="Rieske"/>
    <property type="match status" value="1"/>
</dbReference>
<reference evidence="7 10" key="2">
    <citation type="submission" date="2020-08" db="EMBL/GenBank/DDBJ databases">
        <title>Genomic Encyclopedia of Type Strains, Phase IV (KMG-IV): sequencing the most valuable type-strain genomes for metagenomic binning, comparative biology and taxonomic classification.</title>
        <authorList>
            <person name="Goeker M."/>
        </authorList>
    </citation>
    <scope>NUCLEOTIDE SEQUENCE [LARGE SCALE GENOMIC DNA]</scope>
    <source>
        <strain evidence="7 10">DSM 12421</strain>
    </source>
</reference>
<proteinExistence type="predicted"/>
<keyword evidence="4" id="KW-0411">Iron-sulfur</keyword>
<evidence type="ECO:0000313" key="10">
    <source>
        <dbReference type="Proteomes" id="UP000582213"/>
    </source>
</evidence>
<evidence type="ECO:0000313" key="7">
    <source>
        <dbReference type="EMBL" id="MBB5254029.1"/>
    </source>
</evidence>
<evidence type="ECO:0000256" key="5">
    <source>
        <dbReference type="ARBA" id="ARBA00034078"/>
    </source>
</evidence>
<gene>
    <name evidence="8" type="ORF">D1869_12525</name>
    <name evidence="7" type="ORF">HNQ62_001800</name>
</gene>
<dbReference type="SUPFAM" id="SSF50022">
    <property type="entry name" value="ISP domain"/>
    <property type="match status" value="1"/>
</dbReference>
<accession>A0A650CJF8</accession>
<organism evidence="8 9">
    <name type="scientific">Sulfurisphaera ohwakuensis</name>
    <dbReference type="NCBI Taxonomy" id="69656"/>
    <lineage>
        <taxon>Archaea</taxon>
        <taxon>Thermoproteota</taxon>
        <taxon>Thermoprotei</taxon>
        <taxon>Sulfolobales</taxon>
        <taxon>Sulfolobaceae</taxon>
        <taxon>Sulfurisphaera</taxon>
    </lineage>
</organism>
<dbReference type="EMBL" id="CP045484">
    <property type="protein sequence ID" value="QGR17909.1"/>
    <property type="molecule type" value="Genomic_DNA"/>
</dbReference>
<dbReference type="OrthoDB" id="6837at2157"/>
<dbReference type="GO" id="GO:0051537">
    <property type="term" value="F:2 iron, 2 sulfur cluster binding"/>
    <property type="evidence" value="ECO:0007669"/>
    <property type="project" value="UniProtKB-KW"/>
</dbReference>